<dbReference type="InterPro" id="IPR046925">
    <property type="entry name" value="WD-like_fungi"/>
</dbReference>
<gene>
    <name evidence="3" type="ORF">HYFRA_00003868</name>
</gene>
<organism evidence="3 4">
    <name type="scientific">Hymenoscyphus fraxineus</name>
    <dbReference type="NCBI Taxonomy" id="746836"/>
    <lineage>
        <taxon>Eukaryota</taxon>
        <taxon>Fungi</taxon>
        <taxon>Dikarya</taxon>
        <taxon>Ascomycota</taxon>
        <taxon>Pezizomycotina</taxon>
        <taxon>Leotiomycetes</taxon>
        <taxon>Helotiales</taxon>
        <taxon>Helotiaceae</taxon>
        <taxon>Hymenoscyphus</taxon>
    </lineage>
</organism>
<evidence type="ECO:0000313" key="4">
    <source>
        <dbReference type="Proteomes" id="UP000696280"/>
    </source>
</evidence>
<feature type="domain" description="WD-like" evidence="2">
    <location>
        <begin position="42"/>
        <end position="193"/>
    </location>
</feature>
<sequence>MQPNSIILALTFATTLLATPMEDFPKQARSELEGIHERDNWKELYREKVSNPKDSLVFYGLGKTTQPNTKPNQLHPRETPSCGGDIDPDCDDDHTARNEICDKLIEELKENSDVAIAEEPRQVCYQGAGSDKNRFCCASWGDAVSGLTKGDLVPWARHVSTSCTVSGVSGKLKNVKVHDSCTDFCLSNRGTHC</sequence>
<dbReference type="Proteomes" id="UP000696280">
    <property type="component" value="Unassembled WGS sequence"/>
</dbReference>
<dbReference type="OrthoDB" id="3705032at2759"/>
<keyword evidence="4" id="KW-1185">Reference proteome</keyword>
<name>A0A9N9PWD2_9HELO</name>
<accession>A0A9N9PWD2</accession>
<evidence type="ECO:0000256" key="1">
    <source>
        <dbReference type="SAM" id="SignalP"/>
    </source>
</evidence>
<evidence type="ECO:0000313" key="3">
    <source>
        <dbReference type="EMBL" id="CAG8956482.1"/>
    </source>
</evidence>
<dbReference type="EMBL" id="CAJVRL010000070">
    <property type="protein sequence ID" value="CAG8956482.1"/>
    <property type="molecule type" value="Genomic_DNA"/>
</dbReference>
<proteinExistence type="predicted"/>
<comment type="caution">
    <text evidence="3">The sequence shown here is derived from an EMBL/GenBank/DDBJ whole genome shotgun (WGS) entry which is preliminary data.</text>
</comment>
<keyword evidence="1" id="KW-0732">Signal</keyword>
<reference evidence="3" key="1">
    <citation type="submission" date="2021-07" db="EMBL/GenBank/DDBJ databases">
        <authorList>
            <person name="Durling M."/>
        </authorList>
    </citation>
    <scope>NUCLEOTIDE SEQUENCE</scope>
</reference>
<dbReference type="Pfam" id="PF20493">
    <property type="entry name" value="WD-like_fungi"/>
    <property type="match status" value="1"/>
</dbReference>
<feature type="signal peptide" evidence="1">
    <location>
        <begin position="1"/>
        <end position="18"/>
    </location>
</feature>
<evidence type="ECO:0000259" key="2">
    <source>
        <dbReference type="Pfam" id="PF20493"/>
    </source>
</evidence>
<dbReference type="AlphaFoldDB" id="A0A9N9PWD2"/>
<protein>
    <recommendedName>
        <fullName evidence="2">WD-like domain-containing protein</fullName>
    </recommendedName>
</protein>
<feature type="chain" id="PRO_5040286980" description="WD-like domain-containing protein" evidence="1">
    <location>
        <begin position="19"/>
        <end position="193"/>
    </location>
</feature>